<reference evidence="2 3" key="1">
    <citation type="journal article" date="2013" name="BMC Microbiol.">
        <title>Dynamics of fecal microbial communities in children with diarrhea of unknown etiology and genomic analysis of associated Streptococcus lutetiensis.</title>
        <authorList>
            <person name="Jin D."/>
            <person name="Chen C."/>
            <person name="Li L."/>
            <person name="Lu S."/>
            <person name="Li Z."/>
            <person name="Zhou Z."/>
            <person name="Jing H."/>
            <person name="Xu Y."/>
            <person name="Du P."/>
            <person name="Wang H."/>
            <person name="Xiong Y."/>
            <person name="Zheng H."/>
            <person name="Bai X."/>
            <person name="Sun H."/>
            <person name="Wang L."/>
            <person name="Ye C."/>
            <person name="Gottschalk M."/>
            <person name="Xu J."/>
        </authorList>
    </citation>
    <scope>NUCLEOTIDE SEQUENCE [LARGE SCALE GENOMIC DNA]</scope>
    <source>
        <strain evidence="2 3">033</strain>
    </source>
</reference>
<keyword evidence="1" id="KW-0812">Transmembrane</keyword>
<dbReference type="EMBL" id="CP003025">
    <property type="protein sequence ID" value="AGS05765.1"/>
    <property type="molecule type" value="Genomic_DNA"/>
</dbReference>
<sequence>MKINILIAIGLAVEVLFYIFLSKMIDLRKRLRYNLQCKDR</sequence>
<name>A0AB33AMF2_9STRE</name>
<keyword evidence="1" id="KW-0472">Membrane</keyword>
<dbReference type="KEGG" id="slu:KE3_1283"/>
<dbReference type="Proteomes" id="UP000015268">
    <property type="component" value="Chromosome"/>
</dbReference>
<evidence type="ECO:0000313" key="2">
    <source>
        <dbReference type="EMBL" id="AGS05765.1"/>
    </source>
</evidence>
<keyword evidence="1" id="KW-1133">Transmembrane helix</keyword>
<keyword evidence="3" id="KW-1185">Reference proteome</keyword>
<gene>
    <name evidence="2" type="ORF">KE3_1283</name>
</gene>
<evidence type="ECO:0000313" key="3">
    <source>
        <dbReference type="Proteomes" id="UP000015268"/>
    </source>
</evidence>
<evidence type="ECO:0000256" key="1">
    <source>
        <dbReference type="SAM" id="Phobius"/>
    </source>
</evidence>
<proteinExistence type="predicted"/>
<dbReference type="AlphaFoldDB" id="A0AB33AMF2"/>
<accession>A0AB33AMF2</accession>
<organism evidence="2 3">
    <name type="scientific">Streptococcus lutetiensis 033</name>
    <dbReference type="NCBI Taxonomy" id="1076934"/>
    <lineage>
        <taxon>Bacteria</taxon>
        <taxon>Bacillati</taxon>
        <taxon>Bacillota</taxon>
        <taxon>Bacilli</taxon>
        <taxon>Lactobacillales</taxon>
        <taxon>Streptococcaceae</taxon>
        <taxon>Streptococcus</taxon>
    </lineage>
</organism>
<feature type="transmembrane region" description="Helical" evidence="1">
    <location>
        <begin position="6"/>
        <end position="25"/>
    </location>
</feature>
<protein>
    <submittedName>
        <fullName evidence="2">Uncharacterized protein</fullName>
    </submittedName>
</protein>